<accession>A0A066UI22</accession>
<keyword evidence="7 10" id="KW-0238">DNA-binding</keyword>
<evidence type="ECO:0000256" key="8">
    <source>
        <dbReference type="ARBA" id="ARBA00023211"/>
    </source>
</evidence>
<feature type="binding site" evidence="10">
    <location>
        <position position="231"/>
    </location>
    <ligand>
        <name>Mn(2+)</name>
        <dbReference type="ChEBI" id="CHEBI:29035"/>
    </ligand>
</feature>
<dbReference type="GO" id="GO:0016787">
    <property type="term" value="F:hydrolase activity"/>
    <property type="evidence" value="ECO:0007669"/>
    <property type="project" value="UniProtKB-KW"/>
</dbReference>
<dbReference type="InterPro" id="IPR050646">
    <property type="entry name" value="Cas1"/>
</dbReference>
<dbReference type="PANTHER" id="PTHR34353">
    <property type="entry name" value="CRISPR-ASSOCIATED ENDONUCLEASE CAS1 1"/>
    <property type="match status" value="1"/>
</dbReference>
<evidence type="ECO:0000256" key="3">
    <source>
        <dbReference type="ARBA" id="ARBA00022759"/>
    </source>
</evidence>
<keyword evidence="5 10" id="KW-0460">Magnesium</keyword>
<evidence type="ECO:0000256" key="5">
    <source>
        <dbReference type="ARBA" id="ARBA00022842"/>
    </source>
</evidence>
<evidence type="ECO:0000256" key="10">
    <source>
        <dbReference type="HAMAP-Rule" id="MF_01470"/>
    </source>
</evidence>
<dbReference type="EC" id="3.1.-.-" evidence="10"/>
<keyword evidence="1 10" id="KW-0540">Nuclease</keyword>
<proteinExistence type="inferred from homology"/>
<dbReference type="EMBL" id="AOMT01000011">
    <property type="protein sequence ID" value="KDN25522.1"/>
    <property type="molecule type" value="Genomic_DNA"/>
</dbReference>
<dbReference type="Proteomes" id="UP000035860">
    <property type="component" value="Unassembled WGS sequence"/>
</dbReference>
<evidence type="ECO:0000256" key="9">
    <source>
        <dbReference type="ARBA" id="ARBA00038592"/>
    </source>
</evidence>
<feature type="binding site" evidence="10">
    <location>
        <position position="246"/>
    </location>
    <ligand>
        <name>Mn(2+)</name>
        <dbReference type="ChEBI" id="CHEBI:29035"/>
    </ligand>
</feature>
<evidence type="ECO:0000256" key="2">
    <source>
        <dbReference type="ARBA" id="ARBA00022723"/>
    </source>
</evidence>
<protein>
    <recommendedName>
        <fullName evidence="10">CRISPR-associated endonuclease Cas1</fullName>
        <ecNumber evidence="10">3.1.-.-</ecNumber>
    </recommendedName>
</protein>
<dbReference type="NCBIfam" id="TIGR00287">
    <property type="entry name" value="cas1"/>
    <property type="match status" value="1"/>
</dbReference>
<sequence>MLSISDIKEKQMILLNNLEGGYHLCISQGNIIIKNKDSDETLTKITRHKAMALMIIGYCTLTNVLIEFCQKYGIALILLNSRLRPILFVSSFGEANYLLRQKQYAIGDNQALNFAKHFIEQKANNSITLLKGIRKKDDELRQMIETLADYQRQIGQTKRFDELMGIEGNIAKSYFKYHFGQLKHTSWQGRKPRLKIDSVNVVLDMGYTLLFNYIEINLRLFGFDVYKGMLHQLWYKRKSLVCDLVEPFRCIVDKQVLTSFNLGQFKTEHFNQIKMQYQLKPEHQRTYNAILMQAIIAHKVPIFVYIRDFYRAYMKYADKDMAFDELVLMLPSFDIQANGEDV</sequence>
<evidence type="ECO:0000256" key="6">
    <source>
        <dbReference type="ARBA" id="ARBA00023118"/>
    </source>
</evidence>
<dbReference type="PANTHER" id="PTHR34353:SF2">
    <property type="entry name" value="CRISPR-ASSOCIATED ENDONUCLEASE CAS1 1"/>
    <property type="match status" value="1"/>
</dbReference>
<dbReference type="GO" id="GO:0046872">
    <property type="term" value="F:metal ion binding"/>
    <property type="evidence" value="ECO:0007669"/>
    <property type="project" value="UniProtKB-UniRule"/>
</dbReference>
<evidence type="ECO:0000313" key="11">
    <source>
        <dbReference type="EMBL" id="KDN25522.1"/>
    </source>
</evidence>
<comment type="caution">
    <text evidence="11">The sequence shown here is derived from an EMBL/GenBank/DDBJ whole genome shotgun (WGS) entry which is preliminary data.</text>
</comment>
<keyword evidence="2 10" id="KW-0479">Metal-binding</keyword>
<dbReference type="GO" id="GO:0051607">
    <property type="term" value="P:defense response to virus"/>
    <property type="evidence" value="ECO:0007669"/>
    <property type="project" value="UniProtKB-UniRule"/>
</dbReference>
<reference evidence="11 12" key="1">
    <citation type="journal article" date="2014" name="Genome Announc.">
        <title>Draft Genome Sequence of Moraxella bovoculi Strain 237T (ATCC BAA-1259T) Isolated from a Calf with Infectious Bovine Keratoconjunctivitis.</title>
        <authorList>
            <person name="Calcutt M.J."/>
            <person name="Foecking M.F."/>
            <person name="Martin N.T."/>
            <person name="Mhlanga-Mutangadura T."/>
            <person name="Reilly T.J."/>
        </authorList>
    </citation>
    <scope>NUCLEOTIDE SEQUENCE [LARGE SCALE GENOMIC DNA]</scope>
    <source>
        <strain evidence="11 12">237</strain>
    </source>
</reference>
<dbReference type="RefSeq" id="WP_052585280.1">
    <property type="nucleotide sequence ID" value="NZ_AOMT01000011.1"/>
</dbReference>
<evidence type="ECO:0000256" key="4">
    <source>
        <dbReference type="ARBA" id="ARBA00022801"/>
    </source>
</evidence>
<feature type="binding site" evidence="10">
    <location>
        <position position="167"/>
    </location>
    <ligand>
        <name>Mn(2+)</name>
        <dbReference type="ChEBI" id="CHEBI:29035"/>
    </ligand>
</feature>
<dbReference type="InterPro" id="IPR027617">
    <property type="entry name" value="Cas1_PREFRAN"/>
</dbReference>
<dbReference type="Gene3D" id="1.20.120.920">
    <property type="entry name" value="CRISPR-associated endonuclease Cas1, C-terminal domain"/>
    <property type="match status" value="1"/>
</dbReference>
<dbReference type="InterPro" id="IPR042206">
    <property type="entry name" value="CRISPR-assoc_Cas1_C"/>
</dbReference>
<keyword evidence="4 10" id="KW-0378">Hydrolase</keyword>
<comment type="cofactor">
    <cofactor evidence="10">
        <name>Mg(2+)</name>
        <dbReference type="ChEBI" id="CHEBI:18420"/>
    </cofactor>
    <cofactor evidence="10">
        <name>Mn(2+)</name>
        <dbReference type="ChEBI" id="CHEBI:29035"/>
    </cofactor>
</comment>
<dbReference type="HAMAP" id="MF_01470">
    <property type="entry name" value="Cas1"/>
    <property type="match status" value="1"/>
</dbReference>
<dbReference type="GO" id="GO:0004520">
    <property type="term" value="F:DNA endonuclease activity"/>
    <property type="evidence" value="ECO:0007669"/>
    <property type="project" value="InterPro"/>
</dbReference>
<organism evidence="11 12">
    <name type="scientific">Moraxella bovoculi 237</name>
    <dbReference type="NCBI Taxonomy" id="743974"/>
    <lineage>
        <taxon>Bacteria</taxon>
        <taxon>Pseudomonadati</taxon>
        <taxon>Pseudomonadota</taxon>
        <taxon>Gammaproteobacteria</taxon>
        <taxon>Moraxellales</taxon>
        <taxon>Moraxellaceae</taxon>
        <taxon>Moraxella</taxon>
    </lineage>
</organism>
<keyword evidence="12" id="KW-1185">Reference proteome</keyword>
<dbReference type="Pfam" id="PF01867">
    <property type="entry name" value="Cas_Cas1"/>
    <property type="match status" value="1"/>
</dbReference>
<dbReference type="NCBIfam" id="TIGR04329">
    <property type="entry name" value="cas1_PREFRAN"/>
    <property type="match status" value="1"/>
</dbReference>
<evidence type="ECO:0000256" key="1">
    <source>
        <dbReference type="ARBA" id="ARBA00022722"/>
    </source>
</evidence>
<dbReference type="GO" id="GO:0003677">
    <property type="term" value="F:DNA binding"/>
    <property type="evidence" value="ECO:0007669"/>
    <property type="project" value="UniProtKB-KW"/>
</dbReference>
<keyword evidence="6 10" id="KW-0051">Antiviral defense</keyword>
<dbReference type="eggNOG" id="COG1518">
    <property type="taxonomic scope" value="Bacteria"/>
</dbReference>
<comment type="function">
    <text evidence="10">CRISPR (clustered regularly interspaced short palindromic repeat), is an adaptive immune system that provides protection against mobile genetic elements (viruses, transposable elements and conjugative plasmids). CRISPR clusters contain spacers, sequences complementary to antecedent mobile elements, and target invading nucleic acids. CRISPR clusters are transcribed and processed into CRISPR RNA (crRNA). Acts as a dsDNA endonuclease. Involved in the integration of spacer DNA into the CRISPR cassette.</text>
</comment>
<gene>
    <name evidence="10" type="primary">cas1</name>
    <name evidence="11" type="ORF">MBO_03457</name>
</gene>
<dbReference type="InterPro" id="IPR042211">
    <property type="entry name" value="CRISPR-assoc_Cas1_N"/>
</dbReference>
<dbReference type="Gene3D" id="3.100.10.20">
    <property type="entry name" value="CRISPR-associated endonuclease Cas1, N-terminal domain"/>
    <property type="match status" value="1"/>
</dbReference>
<dbReference type="CDD" id="cd09634">
    <property type="entry name" value="Cas1_I-II-III"/>
    <property type="match status" value="1"/>
</dbReference>
<keyword evidence="3 10" id="KW-0255">Endonuclease</keyword>
<name>A0A066UI22_9GAMM</name>
<keyword evidence="8 10" id="KW-0464">Manganese</keyword>
<evidence type="ECO:0000256" key="7">
    <source>
        <dbReference type="ARBA" id="ARBA00023125"/>
    </source>
</evidence>
<dbReference type="AlphaFoldDB" id="A0A066UI22"/>
<comment type="subunit">
    <text evidence="9 10">Homodimer, forms a heterotetramer with a Cas2 homodimer.</text>
</comment>
<dbReference type="GO" id="GO:0043571">
    <property type="term" value="P:maintenance of CRISPR repeat elements"/>
    <property type="evidence" value="ECO:0007669"/>
    <property type="project" value="UniProtKB-UniRule"/>
</dbReference>
<comment type="similarity">
    <text evidence="10">Belongs to the CRISPR-associated endonuclease Cas1 family.</text>
</comment>
<evidence type="ECO:0000313" key="12">
    <source>
        <dbReference type="Proteomes" id="UP000035860"/>
    </source>
</evidence>
<dbReference type="InterPro" id="IPR002729">
    <property type="entry name" value="CRISPR-assoc_Cas1"/>
</dbReference>